<proteinExistence type="predicted"/>
<comment type="caution">
    <text evidence="1">The sequence shown here is derived from an EMBL/GenBank/DDBJ whole genome shotgun (WGS) entry which is preliminary data.</text>
</comment>
<sequence>MTTLYPGALDSYSTKVDGVDDVMAEDINDPQDAIEALEAQHQKRSLRKIKNGSGATVAVNKIGYFDVAGDFKTTTTASLLASPWAAVISGGANNTQIVVGQGRVTIELTANCSIGDFLISSTTAGRAGVVAAWEAAALAVALTANTSGAGGTCEAMLFPEIGFWVGFGVVVDEVRARNGDLALGDTVGGGDVDVNINDGQFFVQGSDGSIHIGGTSPGRPFTIENADGSGNLIVSIVSSPTGGGFFDFSDSPGGLGLNGGRIEYDHNTDRFEFITNGSAAAKMTIDSVGRVGLGTVTPPSRLTVGAGAIEGSEMTDPTAGAANTYRIFAEDNGAGKTRLMVRFASGAAQQIAIEP</sequence>
<organism evidence="1">
    <name type="scientific">marine sediment metagenome</name>
    <dbReference type="NCBI Taxonomy" id="412755"/>
    <lineage>
        <taxon>unclassified sequences</taxon>
        <taxon>metagenomes</taxon>
        <taxon>ecological metagenomes</taxon>
    </lineage>
</organism>
<accession>A0A0F9S5E9</accession>
<gene>
    <name evidence="1" type="ORF">LCGC14_0561740</name>
</gene>
<dbReference type="AlphaFoldDB" id="A0A0F9S5E9"/>
<dbReference type="EMBL" id="LAZR01000801">
    <property type="protein sequence ID" value="KKN57462.1"/>
    <property type="molecule type" value="Genomic_DNA"/>
</dbReference>
<name>A0A0F9S5E9_9ZZZZ</name>
<reference evidence="1" key="1">
    <citation type="journal article" date="2015" name="Nature">
        <title>Complex archaea that bridge the gap between prokaryotes and eukaryotes.</title>
        <authorList>
            <person name="Spang A."/>
            <person name="Saw J.H."/>
            <person name="Jorgensen S.L."/>
            <person name="Zaremba-Niedzwiedzka K."/>
            <person name="Martijn J."/>
            <person name="Lind A.E."/>
            <person name="van Eijk R."/>
            <person name="Schleper C."/>
            <person name="Guy L."/>
            <person name="Ettema T.J."/>
        </authorList>
    </citation>
    <scope>NUCLEOTIDE SEQUENCE</scope>
</reference>
<protein>
    <submittedName>
        <fullName evidence="1">Uncharacterized protein</fullName>
    </submittedName>
</protein>
<evidence type="ECO:0000313" key="1">
    <source>
        <dbReference type="EMBL" id="KKN57462.1"/>
    </source>
</evidence>